<dbReference type="Pfam" id="PF02237">
    <property type="entry name" value="BPL_C"/>
    <property type="match status" value="1"/>
</dbReference>
<dbReference type="PROSITE" id="PS51733">
    <property type="entry name" value="BPL_LPL_CATALYTIC"/>
    <property type="match status" value="1"/>
</dbReference>
<dbReference type="InterPro" id="IPR003142">
    <property type="entry name" value="BPL_C"/>
</dbReference>
<evidence type="ECO:0000256" key="3">
    <source>
        <dbReference type="ARBA" id="ARBA00022840"/>
    </source>
</evidence>
<dbReference type="EMBL" id="CP019609">
    <property type="protein sequence ID" value="AQP54488.1"/>
    <property type="molecule type" value="Genomic_DNA"/>
</dbReference>
<keyword evidence="2 5" id="KW-0547">Nucleotide-binding</keyword>
<dbReference type="PANTHER" id="PTHR12835">
    <property type="entry name" value="BIOTIN PROTEIN LIGASE"/>
    <property type="match status" value="1"/>
</dbReference>
<dbReference type="SUPFAM" id="SSF50037">
    <property type="entry name" value="C-terminal domain of transcriptional repressors"/>
    <property type="match status" value="1"/>
</dbReference>
<feature type="binding site" evidence="5">
    <location>
        <begin position="92"/>
        <end position="94"/>
    </location>
    <ligand>
        <name>biotin</name>
        <dbReference type="ChEBI" id="CHEBI:57586"/>
    </ligand>
</feature>
<dbReference type="InterPro" id="IPR004408">
    <property type="entry name" value="Biotin_CoA_COase_ligase"/>
</dbReference>
<keyword evidence="3 5" id="KW-0067">ATP-binding</keyword>
<dbReference type="Proteomes" id="UP000188246">
    <property type="component" value="Chromosome"/>
</dbReference>
<dbReference type="GO" id="GO:0005524">
    <property type="term" value="F:ATP binding"/>
    <property type="evidence" value="ECO:0007669"/>
    <property type="project" value="UniProtKB-UniRule"/>
</dbReference>
<dbReference type="NCBIfam" id="TIGR00121">
    <property type="entry name" value="birA_ligase"/>
    <property type="match status" value="1"/>
</dbReference>
<keyword evidence="7" id="KW-1185">Reference proteome</keyword>
<evidence type="ECO:0000256" key="5">
    <source>
        <dbReference type="HAMAP-Rule" id="MF_00978"/>
    </source>
</evidence>
<dbReference type="Gene3D" id="1.10.10.10">
    <property type="entry name" value="Winged helix-like DNA-binding domain superfamily/Winged helix DNA-binding domain"/>
    <property type="match status" value="1"/>
</dbReference>
<keyword evidence="1 5" id="KW-0436">Ligase</keyword>
<dbReference type="KEGG" id="vpi:BW732_09915"/>
<dbReference type="PANTHER" id="PTHR12835:SF5">
    <property type="entry name" value="BIOTIN--PROTEIN LIGASE"/>
    <property type="match status" value="1"/>
</dbReference>
<evidence type="ECO:0000313" key="6">
    <source>
        <dbReference type="EMBL" id="AQP54488.1"/>
    </source>
</evidence>
<dbReference type="CDD" id="cd16442">
    <property type="entry name" value="BPL"/>
    <property type="match status" value="1"/>
</dbReference>
<dbReference type="Gene3D" id="2.30.30.100">
    <property type="match status" value="1"/>
</dbReference>
<dbReference type="Pfam" id="PF08279">
    <property type="entry name" value="HTH_11"/>
    <property type="match status" value="1"/>
</dbReference>
<keyword evidence="5" id="KW-0678">Repressor</keyword>
<dbReference type="Gene3D" id="3.30.930.10">
    <property type="entry name" value="Bira Bifunctional Protein, Domain 2"/>
    <property type="match status" value="1"/>
</dbReference>
<dbReference type="SUPFAM" id="SSF55681">
    <property type="entry name" value="Class II aaRS and biotin synthetases"/>
    <property type="match status" value="1"/>
</dbReference>
<dbReference type="InterPro" id="IPR045864">
    <property type="entry name" value="aa-tRNA-synth_II/BPL/LPL"/>
</dbReference>
<dbReference type="GO" id="GO:0006355">
    <property type="term" value="P:regulation of DNA-templated transcription"/>
    <property type="evidence" value="ECO:0007669"/>
    <property type="project" value="UniProtKB-UniRule"/>
</dbReference>
<feature type="binding site" evidence="5">
    <location>
        <begin position="120"/>
        <end position="122"/>
    </location>
    <ligand>
        <name>biotin</name>
        <dbReference type="ChEBI" id="CHEBI:57586"/>
    </ligand>
</feature>
<evidence type="ECO:0000256" key="2">
    <source>
        <dbReference type="ARBA" id="ARBA00022741"/>
    </source>
</evidence>
<feature type="binding site" evidence="5">
    <location>
        <position position="116"/>
    </location>
    <ligand>
        <name>biotin</name>
        <dbReference type="ChEBI" id="CHEBI:57586"/>
    </ligand>
</feature>
<keyword evidence="5" id="KW-0238">DNA-binding</keyword>
<keyword evidence="5" id="KW-0805">Transcription regulation</keyword>
<dbReference type="InterPro" id="IPR004143">
    <property type="entry name" value="BPL_LPL_catalytic"/>
</dbReference>
<proteinExistence type="inferred from homology"/>
<dbReference type="AlphaFoldDB" id="A0A1Q2D7V9"/>
<sequence>MKTKDYVLDYLEQNKGTYVSGSKIAEELGLSRNAVWKSINVLKNEGFQIKSKTNNGYCLLEESDKLTTSGVAHGLNPTFKNLPLYLFETIDSTNKYAKELAIDGIPNRTVVLANEQTNGRGRYGKTFESPADTGVYISLILKPSEFQAFNYSLLTLYTAVSIRRTIFRLTGKELGIKWVNDLFLGDRKICGILTEAITNIENQEFQWLIIGIGLNVSTESTDFSDDVKNIAGSLFMDEEPTVSRNELVAGIINDLLSGLNELNEEQLIAEYDRHLLWKNQQVTVYQGNSQSQGFVRGINQQGHLLVETETGDLKALLSGDVSIKR</sequence>
<dbReference type="GO" id="GO:0003677">
    <property type="term" value="F:DNA binding"/>
    <property type="evidence" value="ECO:0007669"/>
    <property type="project" value="UniProtKB-UniRule"/>
</dbReference>
<evidence type="ECO:0000313" key="7">
    <source>
        <dbReference type="Proteomes" id="UP000188246"/>
    </source>
</evidence>
<comment type="similarity">
    <text evidence="5">Belongs to the biotin--protein ligase family.</text>
</comment>
<organism evidence="6 7">
    <name type="scientific">Vagococcus penaei</name>
    <dbReference type="NCBI Taxonomy" id="633807"/>
    <lineage>
        <taxon>Bacteria</taxon>
        <taxon>Bacillati</taxon>
        <taxon>Bacillota</taxon>
        <taxon>Bacilli</taxon>
        <taxon>Lactobacillales</taxon>
        <taxon>Enterococcaceae</taxon>
        <taxon>Vagococcus</taxon>
    </lineage>
</organism>
<dbReference type="InterPro" id="IPR036388">
    <property type="entry name" value="WH-like_DNA-bd_sf"/>
</dbReference>
<name>A0A1Q2D7V9_9ENTE</name>
<dbReference type="HAMAP" id="MF_00978">
    <property type="entry name" value="Bifunct_BirA"/>
    <property type="match status" value="1"/>
</dbReference>
<keyword evidence="5" id="KW-0804">Transcription</keyword>
<dbReference type="STRING" id="633807.BW732_09915"/>
<comment type="function">
    <text evidence="5">Acts both as a biotin--[acetyl-CoA-carboxylase] ligase and a repressor.</text>
</comment>
<comment type="catalytic activity">
    <reaction evidence="5">
        <text>biotin + L-lysyl-[protein] + ATP = N(6)-biotinyl-L-lysyl-[protein] + AMP + diphosphate + H(+)</text>
        <dbReference type="Rhea" id="RHEA:11756"/>
        <dbReference type="Rhea" id="RHEA-COMP:9752"/>
        <dbReference type="Rhea" id="RHEA-COMP:10505"/>
        <dbReference type="ChEBI" id="CHEBI:15378"/>
        <dbReference type="ChEBI" id="CHEBI:29969"/>
        <dbReference type="ChEBI" id="CHEBI:30616"/>
        <dbReference type="ChEBI" id="CHEBI:33019"/>
        <dbReference type="ChEBI" id="CHEBI:57586"/>
        <dbReference type="ChEBI" id="CHEBI:83144"/>
        <dbReference type="ChEBI" id="CHEBI:456215"/>
        <dbReference type="EC" id="6.3.4.15"/>
    </reaction>
</comment>
<dbReference type="OrthoDB" id="9807064at2"/>
<dbReference type="GO" id="GO:0005737">
    <property type="term" value="C:cytoplasm"/>
    <property type="evidence" value="ECO:0007669"/>
    <property type="project" value="TreeGrafter"/>
</dbReference>
<dbReference type="RefSeq" id="WP_077276569.1">
    <property type="nucleotide sequence ID" value="NZ_CP019609.1"/>
</dbReference>
<accession>A0A1Q2D7V9</accession>
<dbReference type="EC" id="6.3.4.15" evidence="5"/>
<dbReference type="InterPro" id="IPR013196">
    <property type="entry name" value="HTH_11"/>
</dbReference>
<dbReference type="GO" id="GO:0004077">
    <property type="term" value="F:biotin--[biotin carboxyl-carrier protein] ligase activity"/>
    <property type="evidence" value="ECO:0007669"/>
    <property type="project" value="UniProtKB-UniRule"/>
</dbReference>
<gene>
    <name evidence="5" type="primary">birA</name>
    <name evidence="6" type="ORF">BW732_09915</name>
</gene>
<reference evidence="6 7" key="1">
    <citation type="journal article" date="2010" name="Int. J. Syst. Evol. Microbiol.">
        <title>Vagococcus penaei sp. nov., isolated from spoilage microbiota of cooked shrimp (Penaeus vannamei).</title>
        <authorList>
            <person name="Jaffres E."/>
            <person name="Prevost H."/>
            <person name="Rossero A."/>
            <person name="Joffraud J.J."/>
            <person name="Dousset X."/>
        </authorList>
    </citation>
    <scope>NUCLEOTIDE SEQUENCE [LARGE SCALE GENOMIC DNA]</scope>
    <source>
        <strain evidence="6 7">CD276</strain>
    </source>
</reference>
<feature type="binding site" evidence="5">
    <location>
        <position position="188"/>
    </location>
    <ligand>
        <name>biotin</name>
        <dbReference type="ChEBI" id="CHEBI:57586"/>
    </ligand>
</feature>
<evidence type="ECO:0000256" key="4">
    <source>
        <dbReference type="ARBA" id="ARBA00023267"/>
    </source>
</evidence>
<keyword evidence="4 5" id="KW-0092">Biotin</keyword>
<dbReference type="SUPFAM" id="SSF46785">
    <property type="entry name" value="Winged helix' DNA-binding domain"/>
    <property type="match status" value="1"/>
</dbReference>
<feature type="DNA-binding region" description="H-T-H motif" evidence="5">
    <location>
        <begin position="21"/>
        <end position="40"/>
    </location>
</feature>
<evidence type="ECO:0000256" key="1">
    <source>
        <dbReference type="ARBA" id="ARBA00022598"/>
    </source>
</evidence>
<dbReference type="GO" id="GO:0009249">
    <property type="term" value="P:protein lipoylation"/>
    <property type="evidence" value="ECO:0007669"/>
    <property type="project" value="UniProtKB-ARBA"/>
</dbReference>
<dbReference type="InterPro" id="IPR008988">
    <property type="entry name" value="Transcriptional_repressor_C"/>
</dbReference>
<dbReference type="Pfam" id="PF03099">
    <property type="entry name" value="BPL_LplA_LipB"/>
    <property type="match status" value="1"/>
</dbReference>
<dbReference type="InterPro" id="IPR036390">
    <property type="entry name" value="WH_DNA-bd_sf"/>
</dbReference>
<dbReference type="GO" id="GO:0016740">
    <property type="term" value="F:transferase activity"/>
    <property type="evidence" value="ECO:0007669"/>
    <property type="project" value="UniProtKB-ARBA"/>
</dbReference>
<protein>
    <recommendedName>
        <fullName evidence="5">Bifunctional ligase/repressor BirA</fullName>
    </recommendedName>
    <alternativeName>
        <fullName evidence="5">Biotin--[acetyl-CoA-carboxylase] ligase</fullName>
        <ecNumber evidence="5">6.3.4.15</ecNumber>
    </alternativeName>
    <alternativeName>
        <fullName evidence="5">Biotin--protein ligase</fullName>
    </alternativeName>
    <alternativeName>
        <fullName evidence="5">Biotin-[acetyl-CoA carboxylase] synthetase</fullName>
    </alternativeName>
</protein>
<dbReference type="InterPro" id="IPR030855">
    <property type="entry name" value="Bifunct_BirA"/>
</dbReference>